<reference evidence="2" key="1">
    <citation type="journal article" date="2019" name="Int. J. Syst. Evol. Microbiol.">
        <title>The Global Catalogue of Microorganisms (GCM) 10K type strain sequencing project: providing services to taxonomists for standard genome sequencing and annotation.</title>
        <authorList>
            <consortium name="The Broad Institute Genomics Platform"/>
            <consortium name="The Broad Institute Genome Sequencing Center for Infectious Disease"/>
            <person name="Wu L."/>
            <person name="Ma J."/>
        </authorList>
    </citation>
    <scope>NUCLEOTIDE SEQUENCE [LARGE SCALE GENOMIC DNA]</scope>
    <source>
        <strain evidence="2">JCM 11483</strain>
    </source>
</reference>
<proteinExistence type="predicted"/>
<protein>
    <submittedName>
        <fullName evidence="1">Uncharacterized protein</fullName>
    </submittedName>
</protein>
<name>A0ABP6RHI0_9MICC</name>
<comment type="caution">
    <text evidence="1">The sequence shown here is derived from an EMBL/GenBank/DDBJ whole genome shotgun (WGS) entry which is preliminary data.</text>
</comment>
<gene>
    <name evidence="1" type="ORF">GCM10020260_26020</name>
</gene>
<dbReference type="RefSeq" id="WP_344722093.1">
    <property type="nucleotide sequence ID" value="NZ_BAAAYG010000014.1"/>
</dbReference>
<keyword evidence="2" id="KW-1185">Reference proteome</keyword>
<accession>A0ABP6RHI0</accession>
<dbReference type="EMBL" id="BAAAYG010000014">
    <property type="protein sequence ID" value="GAA3288096.1"/>
    <property type="molecule type" value="Genomic_DNA"/>
</dbReference>
<evidence type="ECO:0000313" key="1">
    <source>
        <dbReference type="EMBL" id="GAA3288096.1"/>
    </source>
</evidence>
<dbReference type="Proteomes" id="UP001501736">
    <property type="component" value="Unassembled WGS sequence"/>
</dbReference>
<organism evidence="1 2">
    <name type="scientific">Nesterenkonia halobia</name>
    <dbReference type="NCBI Taxonomy" id="37922"/>
    <lineage>
        <taxon>Bacteria</taxon>
        <taxon>Bacillati</taxon>
        <taxon>Actinomycetota</taxon>
        <taxon>Actinomycetes</taxon>
        <taxon>Micrococcales</taxon>
        <taxon>Micrococcaceae</taxon>
        <taxon>Nesterenkonia</taxon>
    </lineage>
</organism>
<evidence type="ECO:0000313" key="2">
    <source>
        <dbReference type="Proteomes" id="UP001501736"/>
    </source>
</evidence>
<sequence>MSEHTTYDPAGDGFTGTLPAFFAWLEEHLVYSRVHIGDPQPDPLYPEEDAPRVRRIELHSGGGPDDDLLISRVNLHSLLSVMYWYSSHRGGVTVYEVPVQEFDSEKERRWLDASTDVVSTLQRARNLLVSSAHDDEFKVALPNGARVRFSELDREGDSEPAGVLTVEAISDEEAASEKV</sequence>